<dbReference type="InterPro" id="IPR010663">
    <property type="entry name" value="Znf_FPG/IleRS"/>
</dbReference>
<comment type="subcellular location">
    <subcellularLocation>
        <location evidence="10">Cytoplasm</location>
    </subcellularLocation>
</comment>
<feature type="binding site" evidence="10">
    <location>
        <position position="904"/>
    </location>
    <ligand>
        <name>Zn(2+)</name>
        <dbReference type="ChEBI" id="CHEBI:29105"/>
    </ligand>
</feature>
<keyword evidence="2 10" id="KW-0963">Cytoplasm</keyword>
<dbReference type="GO" id="GO:0005524">
    <property type="term" value="F:ATP binding"/>
    <property type="evidence" value="ECO:0007669"/>
    <property type="project" value="UniProtKB-UniRule"/>
</dbReference>
<dbReference type="Gene3D" id="3.90.740.10">
    <property type="entry name" value="Valyl/Leucyl/Isoleucyl-tRNA synthetase, editing domain"/>
    <property type="match status" value="1"/>
</dbReference>
<keyword evidence="6 10" id="KW-0648">Protein biosynthesis</keyword>
<keyword evidence="5 10" id="KW-0067">ATP-binding</keyword>
<evidence type="ECO:0000256" key="3">
    <source>
        <dbReference type="ARBA" id="ARBA00022598"/>
    </source>
</evidence>
<dbReference type="GO" id="GO:0000049">
    <property type="term" value="F:tRNA binding"/>
    <property type="evidence" value="ECO:0007669"/>
    <property type="project" value="InterPro"/>
</dbReference>
<dbReference type="OrthoDB" id="9810365at2"/>
<feature type="domain" description="Methionyl/Valyl/Leucyl/Isoleucyl-tRNA synthetase anticodon-binding" evidence="13">
    <location>
        <begin position="686"/>
        <end position="841"/>
    </location>
</feature>
<feature type="binding site" evidence="10">
    <location>
        <position position="924"/>
    </location>
    <ligand>
        <name>Zn(2+)</name>
        <dbReference type="ChEBI" id="CHEBI:29105"/>
    </ligand>
</feature>
<evidence type="ECO:0000256" key="6">
    <source>
        <dbReference type="ARBA" id="ARBA00022917"/>
    </source>
</evidence>
<comment type="function">
    <text evidence="8 10">Catalyzes the attachment of isoleucine to tRNA(Ile). As IleRS can inadvertently accommodate and process structurally similar amino acids such as valine, to avoid such errors it has two additional distinct tRNA(Ile)-dependent editing activities. One activity is designated as 'pretransfer' editing and involves the hydrolysis of activated Val-AMP. The other activity is designated 'posttransfer' editing and involves deacylation of mischarged Val-tRNA(Ile).</text>
</comment>
<dbReference type="STRING" id="419481.SAMN05216233_13027"/>
<dbReference type="SUPFAM" id="SSF47323">
    <property type="entry name" value="Anticodon-binding domain of a subclass of class I aminoacyl-tRNA synthetases"/>
    <property type="match status" value="1"/>
</dbReference>
<dbReference type="PANTHER" id="PTHR42765:SF1">
    <property type="entry name" value="ISOLEUCINE--TRNA LIGASE, MITOCHONDRIAL"/>
    <property type="match status" value="1"/>
</dbReference>
<feature type="short sequence motif" description="'HIGH' region" evidence="10">
    <location>
        <begin position="57"/>
        <end position="67"/>
    </location>
</feature>
<evidence type="ECO:0000259" key="13">
    <source>
        <dbReference type="Pfam" id="PF08264"/>
    </source>
</evidence>
<evidence type="ECO:0000256" key="10">
    <source>
        <dbReference type="HAMAP-Rule" id="MF_02002"/>
    </source>
</evidence>
<feature type="short sequence motif" description="'KMSKS' region" evidence="10">
    <location>
        <begin position="603"/>
        <end position="607"/>
    </location>
</feature>
<comment type="subunit">
    <text evidence="10">Monomer.</text>
</comment>
<dbReference type="PROSITE" id="PS00178">
    <property type="entry name" value="AA_TRNA_LIGASE_I"/>
    <property type="match status" value="1"/>
</dbReference>
<keyword evidence="7 10" id="KW-0030">Aminoacyl-tRNA synthetase</keyword>
<protein>
    <recommendedName>
        <fullName evidence="10">Isoleucine--tRNA ligase</fullName>
        <ecNumber evidence="10">6.1.1.5</ecNumber>
    </recommendedName>
    <alternativeName>
        <fullName evidence="10">Isoleucyl-tRNA synthetase</fullName>
        <shortName evidence="10">IleRS</shortName>
    </alternativeName>
</protein>
<dbReference type="InterPro" id="IPR013155">
    <property type="entry name" value="M/V/L/I-tRNA-synth_anticd-bd"/>
</dbReference>
<dbReference type="InterPro" id="IPR033708">
    <property type="entry name" value="Anticodon_Ile_BEm"/>
</dbReference>
<sequence>MDYKKTLNLPQTRFAMKANLPTKEPQQLKAWEESGLYAKIREESKGREQFILHDGPPYANGNLHIGHALNKILKDIIIRSKQMDGFDVPYVPGWDCHGLPIEHNVDKKLGSKKKEMSKADIRRKCREYAGNFVNIQREEFKRFGVMGEWEDPYLTMNYPFEARIAKECGEFAANGDMFIGKKPIYWCCSCQTALAEAEIEYADHTSPSIFVKFPLKGDAAEIDASLAGKNVSFVIWTTTPWTIPANLAVCLNGEFTYAFVETDGEVMVVAKDLLEGLMTSFGKESYTVLFETEGATLENKVCRHPFIDRDSLIILGDHVTLEAGTGCVHTAPGHGADDYITGLKYGLEPYSPVGNNGCYTEEVGEEFEGKFIFKANAELIEKMDACGALVKHNEMSHSYPHCWRCKKPVIFRATPQWFLSMDNTGLREKALAEIDKVEWIPSWGRERIHGMIANRPDWCLSRQRSWGVPIPVFYCEKCGEVHADQASVDKIYDLFKEHGADIWFEKEAADLLPEGTVCGKCGHGTFTKDTNILDVWFDSGVTHSAVLNDRDGLKRPADLYLEGSDQHRGWFHSSLLTSVGKTGKAPYKAVLTHGFVVDAKGHKMSKSVGNVVAPKEVINKYGAEVLRLWVASTDYRDDVRISDNILKQLSDAYRKIRNSCRYMLGNLDGFNPDTDRVAYEDLRDIDRFTLARLATLIERVTKAYETYEFHTIYHSLNNFCTVDLSSFYFDIVRDALYVEGTDSAVRRGIQTVLFDLVDAIVRMMAPILCFTAEEIWGHMPDFEGKKESVHLMAGAEPKAHWKNDAIIERWERLVTLRDEMNKALEKARSEKLIGQNLDAAITVTAKGETLAFLESFSSELKQVLIVSDLTLAEGDAPEGAFVSDEVEGLAVQVASASGDKCERCWTWSPSVGEDGERPTLCSRCRGILDRTA</sequence>
<feature type="binding site" evidence="10">
    <location>
        <position position="901"/>
    </location>
    <ligand>
        <name>Zn(2+)</name>
        <dbReference type="ChEBI" id="CHEBI:29105"/>
    </ligand>
</feature>
<evidence type="ECO:0000256" key="8">
    <source>
        <dbReference type="ARBA" id="ARBA00025217"/>
    </source>
</evidence>
<dbReference type="Gene3D" id="1.10.730.20">
    <property type="match status" value="1"/>
</dbReference>
<name>A0A1G5JHN4_9BACT</name>
<keyword evidence="4 10" id="KW-0547">Nucleotide-binding</keyword>
<keyword evidence="10" id="KW-0862">Zinc</keyword>
<comment type="catalytic activity">
    <reaction evidence="9 10">
        <text>tRNA(Ile) + L-isoleucine + ATP = L-isoleucyl-tRNA(Ile) + AMP + diphosphate</text>
        <dbReference type="Rhea" id="RHEA:11060"/>
        <dbReference type="Rhea" id="RHEA-COMP:9666"/>
        <dbReference type="Rhea" id="RHEA-COMP:9695"/>
        <dbReference type="ChEBI" id="CHEBI:30616"/>
        <dbReference type="ChEBI" id="CHEBI:33019"/>
        <dbReference type="ChEBI" id="CHEBI:58045"/>
        <dbReference type="ChEBI" id="CHEBI:78442"/>
        <dbReference type="ChEBI" id="CHEBI:78528"/>
        <dbReference type="ChEBI" id="CHEBI:456215"/>
        <dbReference type="EC" id="6.1.1.5"/>
    </reaction>
</comment>
<dbReference type="SUPFAM" id="SSF52374">
    <property type="entry name" value="Nucleotidylyl transferase"/>
    <property type="match status" value="1"/>
</dbReference>
<dbReference type="GO" id="GO:0005829">
    <property type="term" value="C:cytosol"/>
    <property type="evidence" value="ECO:0007669"/>
    <property type="project" value="TreeGrafter"/>
</dbReference>
<evidence type="ECO:0000256" key="5">
    <source>
        <dbReference type="ARBA" id="ARBA00022840"/>
    </source>
</evidence>
<dbReference type="Proteomes" id="UP000198870">
    <property type="component" value="Unassembled WGS sequence"/>
</dbReference>
<dbReference type="NCBIfam" id="TIGR00392">
    <property type="entry name" value="ileS"/>
    <property type="match status" value="1"/>
</dbReference>
<dbReference type="PRINTS" id="PR00984">
    <property type="entry name" value="TRNASYNTHILE"/>
</dbReference>
<dbReference type="GO" id="GO:0006428">
    <property type="term" value="P:isoleucyl-tRNA aminoacylation"/>
    <property type="evidence" value="ECO:0007669"/>
    <property type="project" value="UniProtKB-UniRule"/>
</dbReference>
<dbReference type="HAMAP" id="MF_02002">
    <property type="entry name" value="Ile_tRNA_synth_type1"/>
    <property type="match status" value="1"/>
</dbReference>
<feature type="domain" description="Zinc finger FPG/IleRS-type" evidence="12">
    <location>
        <begin position="898"/>
        <end position="924"/>
    </location>
</feature>
<keyword evidence="15" id="KW-1185">Reference proteome</keyword>
<dbReference type="CDD" id="cd00818">
    <property type="entry name" value="IleRS_core"/>
    <property type="match status" value="1"/>
</dbReference>
<proteinExistence type="inferred from homology"/>
<dbReference type="InterPro" id="IPR001412">
    <property type="entry name" value="aa-tRNA-synth_I_CS"/>
</dbReference>
<reference evidence="14 15" key="1">
    <citation type="submission" date="2016-10" db="EMBL/GenBank/DDBJ databases">
        <authorList>
            <person name="de Groot N.N."/>
        </authorList>
    </citation>
    <scope>NUCLEOTIDE SEQUENCE [LARGE SCALE GENOMIC DNA]</scope>
    <source>
        <strain evidence="14 15">AA1</strain>
    </source>
</reference>
<comment type="cofactor">
    <cofactor evidence="10">
        <name>Zn(2+)</name>
        <dbReference type="ChEBI" id="CHEBI:29105"/>
    </cofactor>
    <text evidence="10">Binds 1 zinc ion per subunit.</text>
</comment>
<dbReference type="Pfam" id="PF06827">
    <property type="entry name" value="zf-FPG_IleRS"/>
    <property type="match status" value="1"/>
</dbReference>
<comment type="domain">
    <text evidence="10">IleRS has two distinct active sites: one for aminoacylation and one for editing. The misactivated valine is translocated from the active site to the editing site, which sterically excludes the correctly activated isoleucine. The single editing site contains two valyl binding pockets, one specific for each substrate (Val-AMP or Val-tRNA(Ile)).</text>
</comment>
<keyword evidence="3 10" id="KW-0436">Ligase</keyword>
<organism evidence="14 15">
    <name type="scientific">Desulfoluna spongiiphila</name>
    <dbReference type="NCBI Taxonomy" id="419481"/>
    <lineage>
        <taxon>Bacteria</taxon>
        <taxon>Pseudomonadati</taxon>
        <taxon>Thermodesulfobacteriota</taxon>
        <taxon>Desulfobacteria</taxon>
        <taxon>Desulfobacterales</taxon>
        <taxon>Desulfolunaceae</taxon>
        <taxon>Desulfoluna</taxon>
    </lineage>
</organism>
<dbReference type="InterPro" id="IPR002300">
    <property type="entry name" value="aa-tRNA-synth_Ia"/>
</dbReference>
<evidence type="ECO:0000313" key="15">
    <source>
        <dbReference type="Proteomes" id="UP000198870"/>
    </source>
</evidence>
<dbReference type="FunFam" id="3.40.50.620:FF:000152">
    <property type="entry name" value="Isoleucine--tRNA ligase"/>
    <property type="match status" value="1"/>
</dbReference>
<dbReference type="InterPro" id="IPR050081">
    <property type="entry name" value="Ile-tRNA_ligase"/>
</dbReference>
<dbReference type="InterPro" id="IPR002301">
    <property type="entry name" value="Ile-tRNA-ligase"/>
</dbReference>
<dbReference type="EC" id="6.1.1.5" evidence="10"/>
<dbReference type="CDD" id="cd07960">
    <property type="entry name" value="Anticodon_Ia_Ile_BEm"/>
    <property type="match status" value="1"/>
</dbReference>
<dbReference type="GO" id="GO:0008270">
    <property type="term" value="F:zinc ion binding"/>
    <property type="evidence" value="ECO:0007669"/>
    <property type="project" value="UniProtKB-UniRule"/>
</dbReference>
<dbReference type="InterPro" id="IPR009008">
    <property type="entry name" value="Val/Leu/Ile-tRNA-synth_edit"/>
</dbReference>
<keyword evidence="10" id="KW-0479">Metal-binding</keyword>
<evidence type="ECO:0000256" key="2">
    <source>
        <dbReference type="ARBA" id="ARBA00022490"/>
    </source>
</evidence>
<dbReference type="RefSeq" id="WP_092215481.1">
    <property type="nucleotide sequence ID" value="NZ_FMUX01000030.1"/>
</dbReference>
<dbReference type="GO" id="GO:0004822">
    <property type="term" value="F:isoleucine-tRNA ligase activity"/>
    <property type="evidence" value="ECO:0007669"/>
    <property type="project" value="UniProtKB-UniRule"/>
</dbReference>
<dbReference type="InterPro" id="IPR014729">
    <property type="entry name" value="Rossmann-like_a/b/a_fold"/>
</dbReference>
<dbReference type="Pfam" id="PF00133">
    <property type="entry name" value="tRNA-synt_1"/>
    <property type="match status" value="1"/>
</dbReference>
<evidence type="ECO:0000256" key="7">
    <source>
        <dbReference type="ARBA" id="ARBA00023146"/>
    </source>
</evidence>
<dbReference type="InterPro" id="IPR023585">
    <property type="entry name" value="Ile-tRNA-ligase_type1"/>
</dbReference>
<dbReference type="Pfam" id="PF08264">
    <property type="entry name" value="Anticodon_1"/>
    <property type="match status" value="1"/>
</dbReference>
<evidence type="ECO:0000256" key="1">
    <source>
        <dbReference type="ARBA" id="ARBA00006887"/>
    </source>
</evidence>
<dbReference type="PANTHER" id="PTHR42765">
    <property type="entry name" value="SOLEUCYL-TRNA SYNTHETASE"/>
    <property type="match status" value="1"/>
</dbReference>
<feature type="domain" description="Aminoacyl-tRNA synthetase class Ia" evidence="11">
    <location>
        <begin position="27"/>
        <end position="642"/>
    </location>
</feature>
<dbReference type="Gene3D" id="3.40.50.620">
    <property type="entry name" value="HUPs"/>
    <property type="match status" value="2"/>
</dbReference>
<evidence type="ECO:0000256" key="9">
    <source>
        <dbReference type="ARBA" id="ARBA00048359"/>
    </source>
</evidence>
<dbReference type="InterPro" id="IPR009080">
    <property type="entry name" value="tRNAsynth_Ia_anticodon-bd"/>
</dbReference>
<evidence type="ECO:0000259" key="11">
    <source>
        <dbReference type="Pfam" id="PF00133"/>
    </source>
</evidence>
<dbReference type="EMBL" id="FMUX01000030">
    <property type="protein sequence ID" value="SCY87279.1"/>
    <property type="molecule type" value="Genomic_DNA"/>
</dbReference>
<comment type="similarity">
    <text evidence="1 10">Belongs to the class-I aminoacyl-tRNA synthetase family. IleS type 1 subfamily.</text>
</comment>
<feature type="binding site" evidence="10">
    <location>
        <position position="921"/>
    </location>
    <ligand>
        <name>Zn(2+)</name>
        <dbReference type="ChEBI" id="CHEBI:29105"/>
    </ligand>
</feature>
<dbReference type="GO" id="GO:0002161">
    <property type="term" value="F:aminoacyl-tRNA deacylase activity"/>
    <property type="evidence" value="ECO:0007669"/>
    <property type="project" value="InterPro"/>
</dbReference>
<dbReference type="AlphaFoldDB" id="A0A1G5JHN4"/>
<dbReference type="FunFam" id="1.10.730.20:FF:000001">
    <property type="entry name" value="Isoleucine--tRNA ligase"/>
    <property type="match status" value="1"/>
</dbReference>
<evidence type="ECO:0000313" key="14">
    <source>
        <dbReference type="EMBL" id="SCY87279.1"/>
    </source>
</evidence>
<accession>A0A1G5JHN4</accession>
<dbReference type="SUPFAM" id="SSF50677">
    <property type="entry name" value="ValRS/IleRS/LeuRS editing domain"/>
    <property type="match status" value="1"/>
</dbReference>
<gene>
    <name evidence="10" type="primary">ileS</name>
    <name evidence="14" type="ORF">SAMN05216233_13027</name>
</gene>
<feature type="binding site" evidence="10">
    <location>
        <position position="606"/>
    </location>
    <ligand>
        <name>ATP</name>
        <dbReference type="ChEBI" id="CHEBI:30616"/>
    </ligand>
</feature>
<feature type="binding site" evidence="10">
    <location>
        <position position="562"/>
    </location>
    <ligand>
        <name>L-isoleucyl-5'-AMP</name>
        <dbReference type="ChEBI" id="CHEBI:178002"/>
    </ligand>
</feature>
<evidence type="ECO:0000256" key="4">
    <source>
        <dbReference type="ARBA" id="ARBA00022741"/>
    </source>
</evidence>
<evidence type="ECO:0000259" key="12">
    <source>
        <dbReference type="Pfam" id="PF06827"/>
    </source>
</evidence>